<reference evidence="2" key="2">
    <citation type="journal article" date="2008" name="Nucleic Acids Res.">
        <title>The rice annotation project database (RAP-DB): 2008 update.</title>
        <authorList>
            <consortium name="The rice annotation project (RAP)"/>
        </authorList>
    </citation>
    <scope>GENOME REANNOTATION</scope>
    <source>
        <strain evidence="2">cv. Nipponbare</strain>
    </source>
</reference>
<dbReference type="AlphaFoldDB" id="Q6Z589"/>
<name>Q6Z589_ORYSJ</name>
<evidence type="ECO:0000313" key="2">
    <source>
        <dbReference type="Proteomes" id="UP000000763"/>
    </source>
</evidence>
<sequence length="65" mass="7229">MISHGGQNDYGSQWLISVTRSRRPLPEHSQNNRQLALPMANHLSSGHHLDKPLLHLTAPVISVTI</sequence>
<protein>
    <submittedName>
        <fullName evidence="1">Uncharacterized protein</fullName>
    </submittedName>
</protein>
<organism evidence="1 2">
    <name type="scientific">Oryza sativa subsp. japonica</name>
    <name type="common">Rice</name>
    <dbReference type="NCBI Taxonomy" id="39947"/>
    <lineage>
        <taxon>Eukaryota</taxon>
        <taxon>Viridiplantae</taxon>
        <taxon>Streptophyta</taxon>
        <taxon>Embryophyta</taxon>
        <taxon>Tracheophyta</taxon>
        <taxon>Spermatophyta</taxon>
        <taxon>Magnoliopsida</taxon>
        <taxon>Liliopsida</taxon>
        <taxon>Poales</taxon>
        <taxon>Poaceae</taxon>
        <taxon>BOP clade</taxon>
        <taxon>Oryzoideae</taxon>
        <taxon>Oryzeae</taxon>
        <taxon>Oryzinae</taxon>
        <taxon>Oryza</taxon>
        <taxon>Oryza sativa</taxon>
    </lineage>
</organism>
<evidence type="ECO:0000313" key="1">
    <source>
        <dbReference type="EMBL" id="BAC98642.1"/>
    </source>
</evidence>
<dbReference type="Proteomes" id="UP000000763">
    <property type="component" value="Chromosome 8"/>
</dbReference>
<reference evidence="2" key="1">
    <citation type="journal article" date="2005" name="Nature">
        <title>The map-based sequence of the rice genome.</title>
        <authorList>
            <consortium name="International rice genome sequencing project (IRGSP)"/>
            <person name="Matsumoto T."/>
            <person name="Wu J."/>
            <person name="Kanamori H."/>
            <person name="Katayose Y."/>
            <person name="Fujisawa M."/>
            <person name="Namiki N."/>
            <person name="Mizuno H."/>
            <person name="Yamamoto K."/>
            <person name="Antonio B.A."/>
            <person name="Baba T."/>
            <person name="Sakata K."/>
            <person name="Nagamura Y."/>
            <person name="Aoki H."/>
            <person name="Arikawa K."/>
            <person name="Arita K."/>
            <person name="Bito T."/>
            <person name="Chiden Y."/>
            <person name="Fujitsuka N."/>
            <person name="Fukunaka R."/>
            <person name="Hamada M."/>
            <person name="Harada C."/>
            <person name="Hayashi A."/>
            <person name="Hijishita S."/>
            <person name="Honda M."/>
            <person name="Hosokawa S."/>
            <person name="Ichikawa Y."/>
            <person name="Idonuma A."/>
            <person name="Iijima M."/>
            <person name="Ikeda M."/>
            <person name="Ikeno M."/>
            <person name="Ito K."/>
            <person name="Ito S."/>
            <person name="Ito T."/>
            <person name="Ito Y."/>
            <person name="Ito Y."/>
            <person name="Iwabuchi A."/>
            <person name="Kamiya K."/>
            <person name="Karasawa W."/>
            <person name="Kurita K."/>
            <person name="Katagiri S."/>
            <person name="Kikuta A."/>
            <person name="Kobayashi H."/>
            <person name="Kobayashi N."/>
            <person name="Machita K."/>
            <person name="Maehara T."/>
            <person name="Masukawa M."/>
            <person name="Mizubayashi T."/>
            <person name="Mukai Y."/>
            <person name="Nagasaki H."/>
            <person name="Nagata Y."/>
            <person name="Naito S."/>
            <person name="Nakashima M."/>
            <person name="Nakama Y."/>
            <person name="Nakamichi Y."/>
            <person name="Nakamura M."/>
            <person name="Meguro A."/>
            <person name="Negishi M."/>
            <person name="Ohta I."/>
            <person name="Ohta T."/>
            <person name="Okamoto M."/>
            <person name="Ono N."/>
            <person name="Saji S."/>
            <person name="Sakaguchi M."/>
            <person name="Sakai K."/>
            <person name="Shibata M."/>
            <person name="Shimokawa T."/>
            <person name="Song J."/>
            <person name="Takazaki Y."/>
            <person name="Terasawa K."/>
            <person name="Tsugane M."/>
            <person name="Tsuji K."/>
            <person name="Ueda S."/>
            <person name="Waki K."/>
            <person name="Yamagata H."/>
            <person name="Yamamoto M."/>
            <person name="Yamamoto S."/>
            <person name="Yamane H."/>
            <person name="Yoshiki S."/>
            <person name="Yoshihara R."/>
            <person name="Yukawa K."/>
            <person name="Zhong H."/>
            <person name="Yano M."/>
            <person name="Yuan Q."/>
            <person name="Ouyang S."/>
            <person name="Liu J."/>
            <person name="Jones K.M."/>
            <person name="Gansberger K."/>
            <person name="Moffat K."/>
            <person name="Hill J."/>
            <person name="Bera J."/>
            <person name="Fadrosh D."/>
            <person name="Jin S."/>
            <person name="Johri S."/>
            <person name="Kim M."/>
            <person name="Overton L."/>
            <person name="Reardon M."/>
            <person name="Tsitrin T."/>
            <person name="Vuong H."/>
            <person name="Weaver B."/>
            <person name="Ciecko A."/>
            <person name="Tallon L."/>
            <person name="Jackson J."/>
            <person name="Pai G."/>
            <person name="Aken S.V."/>
            <person name="Utterback T."/>
            <person name="Reidmuller S."/>
            <person name="Feldblyum T."/>
            <person name="Hsiao J."/>
            <person name="Zismann V."/>
            <person name="Iobst S."/>
            <person name="de Vazeille A.R."/>
            <person name="Buell C.R."/>
            <person name="Ying K."/>
            <person name="Li Y."/>
            <person name="Lu T."/>
            <person name="Huang Y."/>
            <person name="Zhao Q."/>
            <person name="Feng Q."/>
            <person name="Zhang L."/>
            <person name="Zhu J."/>
            <person name="Weng Q."/>
            <person name="Mu J."/>
            <person name="Lu Y."/>
            <person name="Fan D."/>
            <person name="Liu Y."/>
            <person name="Guan J."/>
            <person name="Zhang Y."/>
            <person name="Yu S."/>
            <person name="Liu X."/>
            <person name="Zhang Y."/>
            <person name="Hong G."/>
            <person name="Han B."/>
            <person name="Choisne N."/>
            <person name="Demange N."/>
            <person name="Orjeda G."/>
            <person name="Samain S."/>
            <person name="Cattolico L."/>
            <person name="Pelletier E."/>
            <person name="Couloux A."/>
            <person name="Segurens B."/>
            <person name="Wincker P."/>
            <person name="D'Hont A."/>
            <person name="Scarpelli C."/>
            <person name="Weissenbach J."/>
            <person name="Salanoubat M."/>
            <person name="Quetier F."/>
            <person name="Yu Y."/>
            <person name="Kim H.R."/>
            <person name="Rambo T."/>
            <person name="Currie J."/>
            <person name="Collura K."/>
            <person name="Luo M."/>
            <person name="Yang T."/>
            <person name="Ammiraju J.S.S."/>
            <person name="Engler F."/>
            <person name="Soderlund C."/>
            <person name="Wing R.A."/>
            <person name="Palmer L.E."/>
            <person name="de la Bastide M."/>
            <person name="Spiegel L."/>
            <person name="Nascimento L."/>
            <person name="Zutavern T."/>
            <person name="O'Shaughnessy A."/>
            <person name="Dike S."/>
            <person name="Dedhia N."/>
            <person name="Preston R."/>
            <person name="Balija V."/>
            <person name="McCombie W.R."/>
            <person name="Chow T."/>
            <person name="Chen H."/>
            <person name="Chung M."/>
            <person name="Chen C."/>
            <person name="Shaw J."/>
            <person name="Wu H."/>
            <person name="Hsiao K."/>
            <person name="Chao Y."/>
            <person name="Chu M."/>
            <person name="Cheng C."/>
            <person name="Hour A."/>
            <person name="Lee P."/>
            <person name="Lin S."/>
            <person name="Lin Y."/>
            <person name="Liou J."/>
            <person name="Liu S."/>
            <person name="Hsing Y."/>
            <person name="Raghuvanshi S."/>
            <person name="Mohanty A."/>
            <person name="Bharti A.K."/>
            <person name="Gaur A."/>
            <person name="Gupta V."/>
            <person name="Kumar D."/>
            <person name="Ravi V."/>
            <person name="Vij S."/>
            <person name="Kapur A."/>
            <person name="Khurana P."/>
            <person name="Khurana P."/>
            <person name="Khurana J.P."/>
            <person name="Tyagi A.K."/>
            <person name="Gaikwad K."/>
            <person name="Singh A."/>
            <person name="Dalal V."/>
            <person name="Srivastava S."/>
            <person name="Dixit A."/>
            <person name="Pal A.K."/>
            <person name="Ghazi I.A."/>
            <person name="Yadav M."/>
            <person name="Pandit A."/>
            <person name="Bhargava A."/>
            <person name="Sureshbabu K."/>
            <person name="Batra K."/>
            <person name="Sharma T.R."/>
            <person name="Mohapatra T."/>
            <person name="Singh N.K."/>
            <person name="Messing J."/>
            <person name="Nelson A.B."/>
            <person name="Fuks G."/>
            <person name="Kavchok S."/>
            <person name="Keizer G."/>
            <person name="Linton E."/>
            <person name="Llaca V."/>
            <person name="Song R."/>
            <person name="Tanyolac B."/>
            <person name="Young S."/>
            <person name="Ho-Il K."/>
            <person name="Hahn J.H."/>
            <person name="Sangsakoo G."/>
            <person name="Vanavichit A."/>
            <person name="de Mattos Luiz.A.T."/>
            <person name="Zimmer P.D."/>
            <person name="Malone G."/>
            <person name="Dellagostin O."/>
            <person name="de Oliveira A.C."/>
            <person name="Bevan M."/>
            <person name="Bancroft I."/>
            <person name="Minx P."/>
            <person name="Cordum H."/>
            <person name="Wilson R."/>
            <person name="Cheng Z."/>
            <person name="Jin W."/>
            <person name="Jiang J."/>
            <person name="Leong S.A."/>
            <person name="Iwama H."/>
            <person name="Gojobori T."/>
            <person name="Itoh T."/>
            <person name="Niimura Y."/>
            <person name="Fujii Y."/>
            <person name="Habara T."/>
            <person name="Sakai H."/>
            <person name="Sato Y."/>
            <person name="Wilson G."/>
            <person name="Kumar K."/>
            <person name="McCouch S."/>
            <person name="Juretic N."/>
            <person name="Hoen D."/>
            <person name="Wright S."/>
            <person name="Bruskiewich R."/>
            <person name="Bureau T."/>
            <person name="Miyao A."/>
            <person name="Hirochika H."/>
            <person name="Nishikawa T."/>
            <person name="Kadowaki K."/>
            <person name="Sugiura M."/>
            <person name="Burr B."/>
            <person name="Sasaki T."/>
        </authorList>
    </citation>
    <scope>NUCLEOTIDE SEQUENCE [LARGE SCALE GENOMIC DNA]</scope>
    <source>
        <strain evidence="2">cv. Nipponbare</strain>
    </source>
</reference>
<gene>
    <name evidence="1" type="primary">OSJNBa0005L24.13</name>
</gene>
<proteinExistence type="predicted"/>
<dbReference type="EMBL" id="AP005157">
    <property type="protein sequence ID" value="BAC98642.1"/>
    <property type="molecule type" value="Genomic_DNA"/>
</dbReference>
<accession>Q6Z589</accession>